<dbReference type="InterPro" id="IPR000847">
    <property type="entry name" value="LysR_HTH_N"/>
</dbReference>
<dbReference type="STRING" id="1219065.VPR01S_20_00030"/>
<reference evidence="6 7" key="1">
    <citation type="submission" date="2013-09" db="EMBL/GenBank/DDBJ databases">
        <title>Whole genome shotgun sequence of Vibrio proteolyticus NBRC 13287.</title>
        <authorList>
            <person name="Isaki S."/>
            <person name="Hosoyama A."/>
            <person name="Numata M."/>
            <person name="Hashimoto M."/>
            <person name="Hosoyama Y."/>
            <person name="Tsuchikane K."/>
            <person name="Noguchi M."/>
            <person name="Hirakata S."/>
            <person name="Ichikawa N."/>
            <person name="Ohji S."/>
            <person name="Yamazoe A."/>
            <person name="Fujita N."/>
        </authorList>
    </citation>
    <scope>NUCLEOTIDE SEQUENCE [LARGE SCALE GENOMIC DNA]</scope>
    <source>
        <strain evidence="6 7">NBRC 13287</strain>
    </source>
</reference>
<dbReference type="SUPFAM" id="SSF53850">
    <property type="entry name" value="Periplasmic binding protein-like II"/>
    <property type="match status" value="1"/>
</dbReference>
<dbReference type="AlphaFoldDB" id="U3BQP8"/>
<dbReference type="GO" id="GO:0003700">
    <property type="term" value="F:DNA-binding transcription factor activity"/>
    <property type="evidence" value="ECO:0007669"/>
    <property type="project" value="InterPro"/>
</dbReference>
<dbReference type="PANTHER" id="PTHR30537:SF68">
    <property type="entry name" value="TRANSCRIPTIONAL REGULATOR-RELATED"/>
    <property type="match status" value="1"/>
</dbReference>
<organism evidence="6 7">
    <name type="scientific">Vibrio proteolyticus NBRC 13287</name>
    <dbReference type="NCBI Taxonomy" id="1219065"/>
    <lineage>
        <taxon>Bacteria</taxon>
        <taxon>Pseudomonadati</taxon>
        <taxon>Pseudomonadota</taxon>
        <taxon>Gammaproteobacteria</taxon>
        <taxon>Vibrionales</taxon>
        <taxon>Vibrionaceae</taxon>
        <taxon>Vibrio</taxon>
    </lineage>
</organism>
<dbReference type="Gene3D" id="3.40.190.290">
    <property type="match status" value="1"/>
</dbReference>
<comment type="caution">
    <text evidence="6">The sequence shown here is derived from an EMBL/GenBank/DDBJ whole genome shotgun (WGS) entry which is preliminary data.</text>
</comment>
<protein>
    <submittedName>
        <fullName evidence="6">Putative LysR family transcriptional regulator</fullName>
    </submittedName>
</protein>
<keyword evidence="7" id="KW-1185">Reference proteome</keyword>
<dbReference type="Proteomes" id="UP000016570">
    <property type="component" value="Unassembled WGS sequence"/>
</dbReference>
<evidence type="ECO:0000256" key="2">
    <source>
        <dbReference type="ARBA" id="ARBA00023015"/>
    </source>
</evidence>
<dbReference type="Pfam" id="PF00126">
    <property type="entry name" value="HTH_1"/>
    <property type="match status" value="1"/>
</dbReference>
<dbReference type="InterPro" id="IPR036390">
    <property type="entry name" value="WH_DNA-bd_sf"/>
</dbReference>
<dbReference type="InterPro" id="IPR058163">
    <property type="entry name" value="LysR-type_TF_proteobact-type"/>
</dbReference>
<dbReference type="CDD" id="cd08422">
    <property type="entry name" value="PBP2_CrgA_like"/>
    <property type="match status" value="1"/>
</dbReference>
<dbReference type="EMBL" id="BATJ01000020">
    <property type="protein sequence ID" value="GAD68823.1"/>
    <property type="molecule type" value="Genomic_DNA"/>
</dbReference>
<dbReference type="GO" id="GO:0006351">
    <property type="term" value="P:DNA-templated transcription"/>
    <property type="evidence" value="ECO:0007669"/>
    <property type="project" value="TreeGrafter"/>
</dbReference>
<dbReference type="InterPro" id="IPR036388">
    <property type="entry name" value="WH-like_DNA-bd_sf"/>
</dbReference>
<dbReference type="RefSeq" id="WP_021706791.1">
    <property type="nucleotide sequence ID" value="NZ_BATJ01000020.1"/>
</dbReference>
<evidence type="ECO:0000259" key="5">
    <source>
        <dbReference type="PROSITE" id="PS50931"/>
    </source>
</evidence>
<dbReference type="SUPFAM" id="SSF46785">
    <property type="entry name" value="Winged helix' DNA-binding domain"/>
    <property type="match status" value="1"/>
</dbReference>
<evidence type="ECO:0000313" key="6">
    <source>
        <dbReference type="EMBL" id="GAD68823.1"/>
    </source>
</evidence>
<evidence type="ECO:0000256" key="1">
    <source>
        <dbReference type="ARBA" id="ARBA00009437"/>
    </source>
</evidence>
<dbReference type="FunFam" id="1.10.10.10:FF:000001">
    <property type="entry name" value="LysR family transcriptional regulator"/>
    <property type="match status" value="1"/>
</dbReference>
<dbReference type="Gene3D" id="1.10.10.10">
    <property type="entry name" value="Winged helix-like DNA-binding domain superfamily/Winged helix DNA-binding domain"/>
    <property type="match status" value="1"/>
</dbReference>
<sequence length="303" mass="33860">MDLNAIVVFTQIVDGGSFTQAAQALDMTKSTVSRKLAELEKHLGVRLVTRSTRNLVLTEEGEHFYQSCTQMLEVLDQAELELTANQDMVRGRLNVVMPVELGHEVLCAHINAFLSEHPNVTVNLEMSNREVDLIAEGIDVYAQVGELSDSSLISRRISSSPRVLVASPGYLMKHGQINAPADLKAPHKMVKLHNPAVKLPPWQLKTANQAPVSIELPYQLRVNTITSCLKGCLSDLGIAVLPEFICREYFASGQLVQLLPEWEMTEVPISLVYANRQLMPKRLSVFIEFLLGRFGQQFRPFPR</sequence>
<evidence type="ECO:0000313" key="7">
    <source>
        <dbReference type="Proteomes" id="UP000016570"/>
    </source>
</evidence>
<feature type="domain" description="HTH lysR-type" evidence="5">
    <location>
        <begin position="1"/>
        <end position="58"/>
    </location>
</feature>
<keyword evidence="3" id="KW-0238">DNA-binding</keyword>
<accession>U3BQP8</accession>
<keyword evidence="2" id="KW-0805">Transcription regulation</keyword>
<dbReference type="InterPro" id="IPR005119">
    <property type="entry name" value="LysR_subst-bd"/>
</dbReference>
<dbReference type="PANTHER" id="PTHR30537">
    <property type="entry name" value="HTH-TYPE TRANSCRIPTIONAL REGULATOR"/>
    <property type="match status" value="1"/>
</dbReference>
<dbReference type="GO" id="GO:0043565">
    <property type="term" value="F:sequence-specific DNA binding"/>
    <property type="evidence" value="ECO:0007669"/>
    <property type="project" value="TreeGrafter"/>
</dbReference>
<name>U3BQP8_VIBPR</name>
<comment type="similarity">
    <text evidence="1">Belongs to the LysR transcriptional regulatory family.</text>
</comment>
<dbReference type="PROSITE" id="PS50931">
    <property type="entry name" value="HTH_LYSR"/>
    <property type="match status" value="1"/>
</dbReference>
<gene>
    <name evidence="6" type="ORF">VPR01S_20_00030</name>
</gene>
<evidence type="ECO:0000256" key="3">
    <source>
        <dbReference type="ARBA" id="ARBA00023125"/>
    </source>
</evidence>
<proteinExistence type="inferred from homology"/>
<keyword evidence="4" id="KW-0804">Transcription</keyword>
<evidence type="ECO:0000256" key="4">
    <source>
        <dbReference type="ARBA" id="ARBA00023163"/>
    </source>
</evidence>
<dbReference type="Pfam" id="PF03466">
    <property type="entry name" value="LysR_substrate"/>
    <property type="match status" value="1"/>
</dbReference>
<dbReference type="PRINTS" id="PR00039">
    <property type="entry name" value="HTHLYSR"/>
</dbReference>
<dbReference type="eggNOG" id="COG0583">
    <property type="taxonomic scope" value="Bacteria"/>
</dbReference>